<organism evidence="1 4">
    <name type="scientific">Brachyspira aalborgi</name>
    <dbReference type="NCBI Taxonomy" id="29522"/>
    <lineage>
        <taxon>Bacteria</taxon>
        <taxon>Pseudomonadati</taxon>
        <taxon>Spirochaetota</taxon>
        <taxon>Spirochaetia</taxon>
        <taxon>Brachyspirales</taxon>
        <taxon>Brachyspiraceae</taxon>
        <taxon>Brachyspira</taxon>
    </lineage>
</organism>
<dbReference type="Proteomes" id="UP000324336">
    <property type="component" value="Unassembled WGS sequence"/>
</dbReference>
<evidence type="ECO:0000313" key="4">
    <source>
        <dbReference type="Proteomes" id="UP000324336"/>
    </source>
</evidence>
<evidence type="ECO:0000313" key="2">
    <source>
        <dbReference type="EMBL" id="TXJ32773.1"/>
    </source>
</evidence>
<name>A0AB38PY15_9SPIR</name>
<protein>
    <submittedName>
        <fullName evidence="1">Uncharacterized protein</fullName>
    </submittedName>
</protein>
<dbReference type="EMBL" id="SAYA01000023">
    <property type="protein sequence ID" value="TXJ24415.1"/>
    <property type="molecule type" value="Genomic_DNA"/>
</dbReference>
<sequence>MLFSVSCSNEGTTGGDTGGNYNYFSVSEDWNNSKDITLANSSVSTAATVGFSVYGSTSYSVSIESVDSGSNPLILDASDFSYTESTKELTLSYSGLNKISSASLTAKQKYPYTIKFKFTDYASEDTKNVDVTVNLIKAQIITKTDIVNMMKNAQYSETSTKTAGKIIFSTGASIAEFDFSTGATFSSSTPNFSSTASMTALANMTLNASSKAFSVANAIAQSTQFKEYFGSSVFSDMDYDSTAPSISSDKKECTFTIKFKKVKSGYALSSEVSRLTTSGLTIRLILKDSTVSGKNYTAIWQ</sequence>
<dbReference type="AlphaFoldDB" id="A0AB38PY15"/>
<gene>
    <name evidence="2" type="ORF">EPJ71_04320</name>
    <name evidence="1" type="ORF">EPJ73_11330</name>
</gene>
<proteinExistence type="predicted"/>
<dbReference type="Proteomes" id="UP000322659">
    <property type="component" value="Unassembled WGS sequence"/>
</dbReference>
<dbReference type="EMBL" id="SAXZ01000010">
    <property type="protein sequence ID" value="TXJ32773.1"/>
    <property type="molecule type" value="Genomic_DNA"/>
</dbReference>
<comment type="caution">
    <text evidence="1">The sequence shown here is derived from an EMBL/GenBank/DDBJ whole genome shotgun (WGS) entry which is preliminary data.</text>
</comment>
<reference evidence="1" key="2">
    <citation type="submission" date="2019-01" db="EMBL/GenBank/DDBJ databases">
        <authorList>
            <person name="Thorell K."/>
        </authorList>
    </citation>
    <scope>NUCLEOTIDE SEQUENCE</scope>
    <source>
        <strain evidence="1">PC4597II</strain>
        <strain evidence="2">PC5099IV</strain>
    </source>
</reference>
<dbReference type="RefSeq" id="WP_147559096.1">
    <property type="nucleotide sequence ID" value="NZ_SAXV01000020.1"/>
</dbReference>
<accession>A0AB38PY15</accession>
<evidence type="ECO:0000313" key="1">
    <source>
        <dbReference type="EMBL" id="TXJ24415.1"/>
    </source>
</evidence>
<keyword evidence="3" id="KW-1185">Reference proteome</keyword>
<reference evidence="3 4" key="1">
    <citation type="journal article" date="1992" name="Lakartidningen">
        <title>[Penicillin V and not amoxicillin is the first choice preparation in acute otitis].</title>
        <authorList>
            <person name="Kamme C."/>
            <person name="Lundgren K."/>
            <person name="Prellner K."/>
        </authorList>
    </citation>
    <scope>NUCLEOTIDE SEQUENCE [LARGE SCALE GENOMIC DNA]</scope>
    <source>
        <strain evidence="1 4">PC4597II</strain>
        <strain evidence="2 3">PC5099IV</strain>
    </source>
</reference>
<evidence type="ECO:0000313" key="3">
    <source>
        <dbReference type="Proteomes" id="UP000322659"/>
    </source>
</evidence>